<gene>
    <name evidence="7" type="ORF">SCABRO_00207</name>
</gene>
<dbReference type="eggNOG" id="COG2931">
    <property type="taxonomic scope" value="Bacteria"/>
</dbReference>
<dbReference type="InterPro" id="IPR003961">
    <property type="entry name" value="FN3_dom"/>
</dbReference>
<dbReference type="PROSITE" id="PS50093">
    <property type="entry name" value="PKD"/>
    <property type="match status" value="1"/>
</dbReference>
<feature type="domain" description="PKD" evidence="5">
    <location>
        <begin position="327"/>
        <end position="392"/>
    </location>
</feature>
<organism evidence="7 8">
    <name type="scientific">Candidatus Scalindua brodae</name>
    <dbReference type="NCBI Taxonomy" id="237368"/>
    <lineage>
        <taxon>Bacteria</taxon>
        <taxon>Pseudomonadati</taxon>
        <taxon>Planctomycetota</taxon>
        <taxon>Candidatus Brocadiia</taxon>
        <taxon>Candidatus Brocadiales</taxon>
        <taxon>Candidatus Scalinduaceae</taxon>
        <taxon>Candidatus Scalindua</taxon>
    </lineage>
</organism>
<dbReference type="FunFam" id="2.60.40.10:FF:000270">
    <property type="entry name" value="Cell surface protein"/>
    <property type="match status" value="1"/>
</dbReference>
<dbReference type="EMBL" id="JRYO01000020">
    <property type="protein sequence ID" value="KHE94024.1"/>
    <property type="molecule type" value="Genomic_DNA"/>
</dbReference>
<comment type="caution">
    <text evidence="7">The sequence shown here is derived from an EMBL/GenBank/DDBJ whole genome shotgun (WGS) entry which is preliminary data.</text>
</comment>
<dbReference type="Proteomes" id="UP000030652">
    <property type="component" value="Unassembled WGS sequence"/>
</dbReference>
<evidence type="ECO:0000256" key="2">
    <source>
        <dbReference type="ARBA" id="ARBA00022525"/>
    </source>
</evidence>
<dbReference type="SMART" id="SM00089">
    <property type="entry name" value="PKD"/>
    <property type="match status" value="1"/>
</dbReference>
<evidence type="ECO:0008006" key="9">
    <source>
        <dbReference type="Google" id="ProtNLM"/>
    </source>
</evidence>
<dbReference type="InterPro" id="IPR000601">
    <property type="entry name" value="PKD_dom"/>
</dbReference>
<protein>
    <recommendedName>
        <fullName evidence="9">PKD domain-containing protein</fullName>
    </recommendedName>
</protein>
<keyword evidence="3" id="KW-0732">Signal</keyword>
<dbReference type="InterPro" id="IPR006644">
    <property type="entry name" value="Cadg"/>
</dbReference>
<keyword evidence="2" id="KW-0964">Secreted</keyword>
<dbReference type="SUPFAM" id="SSF49265">
    <property type="entry name" value="Fibronectin type III"/>
    <property type="match status" value="1"/>
</dbReference>
<dbReference type="InterPro" id="IPR013783">
    <property type="entry name" value="Ig-like_fold"/>
</dbReference>
<dbReference type="GO" id="GO:0005509">
    <property type="term" value="F:calcium ion binding"/>
    <property type="evidence" value="ECO:0007669"/>
    <property type="project" value="InterPro"/>
</dbReference>
<evidence type="ECO:0000313" key="7">
    <source>
        <dbReference type="EMBL" id="KHE94024.1"/>
    </source>
</evidence>
<reference evidence="7 8" key="1">
    <citation type="submission" date="2014-10" db="EMBL/GenBank/DDBJ databases">
        <title>Draft genome of anammox bacterium scalindua brodae, obtained using differential coverage binning of sequence data from two enrichment reactors.</title>
        <authorList>
            <person name="Speth D.R."/>
            <person name="Russ L."/>
            <person name="Kartal B."/>
            <person name="Op den Camp H.J."/>
            <person name="Dutilh B.E."/>
            <person name="Jetten M.S."/>
        </authorList>
    </citation>
    <scope>NUCLEOTIDE SEQUENCE [LARGE SCALE GENOMIC DNA]</scope>
    <source>
        <strain evidence="7">RU1</strain>
    </source>
</reference>
<dbReference type="eggNOG" id="COG4733">
    <property type="taxonomic scope" value="Bacteria"/>
</dbReference>
<dbReference type="Pfam" id="PF00801">
    <property type="entry name" value="PKD"/>
    <property type="match status" value="1"/>
</dbReference>
<keyword evidence="4" id="KW-0106">Calcium</keyword>
<accession>A0A0B0EN16</accession>
<comment type="subcellular location">
    <subcellularLocation>
        <location evidence="1">Secreted</location>
    </subcellularLocation>
</comment>
<dbReference type="eggNOG" id="COG1572">
    <property type="taxonomic scope" value="Bacteria"/>
</dbReference>
<dbReference type="InterPro" id="IPR036116">
    <property type="entry name" value="FN3_sf"/>
</dbReference>
<dbReference type="NCBIfam" id="NF038128">
    <property type="entry name" value="choice_anch_J"/>
    <property type="match status" value="1"/>
</dbReference>
<feature type="non-terminal residue" evidence="7">
    <location>
        <position position="2552"/>
    </location>
</feature>
<evidence type="ECO:0000259" key="6">
    <source>
        <dbReference type="PROSITE" id="PS50853"/>
    </source>
</evidence>
<proteinExistence type="predicted"/>
<dbReference type="SUPFAM" id="SSF49313">
    <property type="entry name" value="Cadherin-like"/>
    <property type="match status" value="1"/>
</dbReference>
<dbReference type="SUPFAM" id="SSF49299">
    <property type="entry name" value="PKD domain"/>
    <property type="match status" value="1"/>
</dbReference>
<dbReference type="InterPro" id="IPR022409">
    <property type="entry name" value="PKD/Chitinase_dom"/>
</dbReference>
<dbReference type="InterPro" id="IPR059100">
    <property type="entry name" value="TSP3_bac"/>
</dbReference>
<dbReference type="PROSITE" id="PS50853">
    <property type="entry name" value="FN3"/>
    <property type="match status" value="1"/>
</dbReference>
<dbReference type="Gene3D" id="2.60.120.380">
    <property type="match status" value="1"/>
</dbReference>
<evidence type="ECO:0000313" key="8">
    <source>
        <dbReference type="Proteomes" id="UP000030652"/>
    </source>
</evidence>
<evidence type="ECO:0000256" key="1">
    <source>
        <dbReference type="ARBA" id="ARBA00004613"/>
    </source>
</evidence>
<feature type="non-terminal residue" evidence="7">
    <location>
        <position position="1"/>
    </location>
</feature>
<dbReference type="eggNOG" id="COG3391">
    <property type="taxonomic scope" value="Bacteria"/>
</dbReference>
<dbReference type="eggNOG" id="COG3291">
    <property type="taxonomic scope" value="Bacteria"/>
</dbReference>
<dbReference type="Pfam" id="PF17963">
    <property type="entry name" value="Big_9"/>
    <property type="match status" value="1"/>
</dbReference>
<dbReference type="InterPro" id="IPR055353">
    <property type="entry name" value="DUF7619"/>
</dbReference>
<dbReference type="Pfam" id="PF07705">
    <property type="entry name" value="CARDB"/>
    <property type="match status" value="6"/>
</dbReference>
<feature type="domain" description="Fibronectin type-III" evidence="6">
    <location>
        <begin position="2189"/>
        <end position="2286"/>
    </location>
</feature>
<sequence>KKTSLILSLDGNYPYGPDSRLISPEVEVPIVAVGEEVSLRFMEYYTYSSSDRGEVQISEYDSVNETWSDWIVLKTVNQHTPVWHHVRVDLTAYAGKRVRIAFSHIDGTETSNGFNAHKESTGWYIDDVVIETTLHINQAPEITLITDQQVDEDGTLDVPVSAADPENDAITLSVSNLPSFGSFTDNGNGAGMFVFTPGLEDSGYYVIIVVASDGINQTSESFTLKVNITDQPPVITVIDDKEMDSGDSLNVYVSAEDPDLDAITLSATDLPPFAALTDNGDGTGIISINPTQNDDGNFLLTFNASGGGLISEPGSFNLVVNPVTPPFSVNFSADMTKIALGQTVKFTDLSDGTPVSWQWDFNNDGVLDSIDQNPSFTYYNEGTYTVTLTVSDGTDTHDHVKKNYIQALRPLPDLQVTHIEHSQAAVGQTIEVSWTVTNTGVGSTNVPGWYDRVWISPDPEVRSGQPEDVLLGKFENLTYLEPGGSYIQTKQLLLPANLTGTYYLFVVTDNTDAFSINLDTMEASSHGGNVVAELNDRNNFAFKDFNITIPPAPDLQVASVSPDPTAFSDGPININWTVENRGEVSTGNKQWADRVFISKESTFNGNAISIGSNSHTEDLIPDGSYSTSSTFTLPHAIYGNHYVYVTTDNNKNVNEYLFENNNTTRSEGVVDIILSPPPDLVASEIVIPDSSSSNEAVNIKWTVENQGPGITYETNWSDSIYLSDNATFDQQTAILLKTVSRSGKLEPGLSYTNESLVKVPDDITGDYFVFVKTDSRDQVFEHESEDNNTLGSPSTIQIITPDLEPVEVNVSPGGSSGEHLAVSWSVKNIGLGDRIGGNWKDTIYLSQDLAFNINSAIVLESHSQSGIVLSGSTYLSEPAVNLPEGISGDYYIFIFVDSDNSIFEDQGEDNNVIRSEAAIPVELSPWPDLQASIIDHPGSATAGDNLPVTWEVGNYGIADTKAGPWVDTIYLSTSSEWDGNFVSSVSLNQSGPLLPSQTYSKSFALKLPSGMTGGQYYLYAETDTENNVYEHTDEGNNMSPGSPVTIMPYPPVDLTVTSFNAVENASSGKSIDVNWAIRNIGEARTLASEWDDKLFLSLDNQLDINEDIPVMRVAQSGALNSLGEYTKNVSAIMPHGVSGNYNLIIMTDVDDGVSEDNEDNNTASTPVFVELTPPPDLEITSYNIPSEGTSGQPIPIEWTVQNNGTGPADTSEWYDAVYLSTDNVLDGDDIRLSTTIHKGILNPENSYNVSGEVDLPVYVSGIYFILIKTDSRNDIYEHNGEENNEVSQHITITIPPPSDLIVTSITVPESAVPGESVTISWTVENQGINQAVGRMREAVYISDNDTWEYTDPMLGTISRDISIEPGASLQMSMAVDFNETFTTDSTGNITATLPGVINGDHHIAVWTDIRNNIRESDITNNRLVSVDVVSVDVPTVEPDIPSEETIFGENQKKYYRIDVTEGLDLKLTLASDVPDAWNELYVAFDRVPSLTDSDFLGVVPFAANQETLIPSTQAGTYYIMVYARDLPDGVDSQNISLLAEAMSFSISGITPDAGGVGGRVTCTLTGAGFRDTTKVFLRISSEELLEGKVVEFINTMELRVRWDLSDVALGTYDIVAKNVDESIAESLDGFTVETSTGMQLHIGSQSADSFREGTRTPVSFYFTNTGNIDIPYLNVAILVPTYIEPISIQNTQGLLKNSDLYKNKPVVQVEDYTYAYSGFGWNANVEFNLIKFVAKDMSPGKLLQSNIVFEGVKSPEFPLIFFGDTLDVIEFIDQELNSIESLRQGIINNPGDYDDDFVILANKPETFRDSVLQPNYIENGLIDQDVLNDYFSTFNINKNVTSISSQGLGPPLTFKCWAGPMIEVACRTIYIYTCFGADPSYWYCAYTFKEFCDVYKKKCKKTEKAVDPNEIIGPDGYGDENWISKDKVLPYAVHFENDPELATLAAQNVTIRQSLDANLDPRTFRLGSIGFGDHLFTVPENRAYYSDRLDLVDSQGLYVDVTAGIDVTTNEVFWSFRSIDPDTGLPPTNPLAGFLPVGGQGYVTYTIKAKEETVTGDVINAQASIVFDVNEPVDTPPIFNTLDADYPESQVQNSGDSIDATTFLVSWAGQDVPGGSELEGFDIYVSDNDASYELWLSNTTETSAPYTGVSGHTYGFYSRARDNAGNIELPPEFPDVIFAIDSINNPPDVPSSPSPVLGAIDISTSTNLSWTGGDPDPTDTVTYDVYLDTVNSPLNKVADNQADTSYSVSGLAYSTTFYWKIVARDSQGAETEGPVWSFTTFSAEDDTDNDGLSNQEEILNGTNPLAADTDEDGMPDGYEVANGLNPLVDDSAGDINGNGITNLQEYLEGIFKQVNVDGFGDSNNSDDGFITFNEYLYAGTGNTTTGVEIWRSSDGTDWIQVNQDGFGDSNNNSISGRVIFQGYIYIATDNDITGIEVWRTSDGTNWGQVNPDGFGDSNNVEGELIVFNGYLYASVDNPATGTEVWRSSDGIDWTQVNQDGFDDSNNVAGGFIVFNGYLYVTNENPTTGTEVWRTLDGTDWGQVNQDGFDDLN</sequence>
<dbReference type="InterPro" id="IPR011635">
    <property type="entry name" value="CARDB"/>
</dbReference>
<name>A0A0B0EN16_9BACT</name>
<dbReference type="CDD" id="cd00146">
    <property type="entry name" value="PKD"/>
    <property type="match status" value="1"/>
</dbReference>
<dbReference type="Pfam" id="PF24595">
    <property type="entry name" value="DUF7619"/>
    <property type="match status" value="1"/>
</dbReference>
<dbReference type="Gene3D" id="2.60.40.10">
    <property type="entry name" value="Immunoglobulins"/>
    <property type="match status" value="12"/>
</dbReference>
<evidence type="ECO:0000259" key="5">
    <source>
        <dbReference type="PROSITE" id="PS50093"/>
    </source>
</evidence>
<dbReference type="GO" id="GO:0016020">
    <property type="term" value="C:membrane"/>
    <property type="evidence" value="ECO:0007669"/>
    <property type="project" value="InterPro"/>
</dbReference>
<dbReference type="eggNOG" id="COG5276">
    <property type="taxonomic scope" value="Bacteria"/>
</dbReference>
<dbReference type="SMART" id="SM00736">
    <property type="entry name" value="CADG"/>
    <property type="match status" value="1"/>
</dbReference>
<evidence type="ECO:0000256" key="3">
    <source>
        <dbReference type="ARBA" id="ARBA00022729"/>
    </source>
</evidence>
<dbReference type="Pfam" id="PF18884">
    <property type="entry name" value="TSP3_bac"/>
    <property type="match status" value="2"/>
</dbReference>
<dbReference type="InterPro" id="IPR015919">
    <property type="entry name" value="Cadherin-like_sf"/>
</dbReference>
<dbReference type="InterPro" id="IPR035986">
    <property type="entry name" value="PKD_dom_sf"/>
</dbReference>
<evidence type="ECO:0000256" key="4">
    <source>
        <dbReference type="ARBA" id="ARBA00022837"/>
    </source>
</evidence>